<reference evidence="1 2" key="1">
    <citation type="submission" date="2018-08" db="EMBL/GenBank/DDBJ databases">
        <title>A genome reference for cultivated species of the human gut microbiota.</title>
        <authorList>
            <person name="Zou Y."/>
            <person name="Xue W."/>
            <person name="Luo G."/>
        </authorList>
    </citation>
    <scope>NUCLEOTIDE SEQUENCE [LARGE SCALE GENOMIC DNA]</scope>
    <source>
        <strain evidence="1 2">AM23-23</strain>
    </source>
</reference>
<dbReference type="Proteomes" id="UP000283485">
    <property type="component" value="Unassembled WGS sequence"/>
</dbReference>
<accession>A0A414RI41</accession>
<evidence type="ECO:0000313" key="2">
    <source>
        <dbReference type="Proteomes" id="UP000283485"/>
    </source>
</evidence>
<name>A0A414RI41_9BACT</name>
<evidence type="ECO:0000313" key="1">
    <source>
        <dbReference type="EMBL" id="RHF92771.1"/>
    </source>
</evidence>
<sequence>MKMRTIFMHSSTKERFELISDIINILGEKGREVRIDYVSDLLQNKFANKFKNNFDYELYFDSQINILIYKNKFKIL</sequence>
<gene>
    <name evidence="1" type="ORF">DW653_03230</name>
</gene>
<dbReference type="EMBL" id="QRHQ01000003">
    <property type="protein sequence ID" value="RHF92771.1"/>
    <property type="molecule type" value="Genomic_DNA"/>
</dbReference>
<protein>
    <submittedName>
        <fullName evidence="1">Uncharacterized protein</fullName>
    </submittedName>
</protein>
<proteinExistence type="predicted"/>
<organism evidence="1 2">
    <name type="scientific">Phocaeicola plebeius</name>
    <dbReference type="NCBI Taxonomy" id="310297"/>
    <lineage>
        <taxon>Bacteria</taxon>
        <taxon>Pseudomonadati</taxon>
        <taxon>Bacteroidota</taxon>
        <taxon>Bacteroidia</taxon>
        <taxon>Bacteroidales</taxon>
        <taxon>Bacteroidaceae</taxon>
        <taxon>Phocaeicola</taxon>
    </lineage>
</organism>
<dbReference type="AlphaFoldDB" id="A0A414RI41"/>
<comment type="caution">
    <text evidence="1">The sequence shown here is derived from an EMBL/GenBank/DDBJ whole genome shotgun (WGS) entry which is preliminary data.</text>
</comment>